<feature type="domain" description="AHC1-like C2H2 zinc-finger" evidence="2">
    <location>
        <begin position="288"/>
        <end position="335"/>
    </location>
</feature>
<organism evidence="3 4">
    <name type="scientific">Nadsonia fulvescens var. elongata DSM 6958</name>
    <dbReference type="NCBI Taxonomy" id="857566"/>
    <lineage>
        <taxon>Eukaryota</taxon>
        <taxon>Fungi</taxon>
        <taxon>Dikarya</taxon>
        <taxon>Ascomycota</taxon>
        <taxon>Saccharomycotina</taxon>
        <taxon>Dipodascomycetes</taxon>
        <taxon>Dipodascales</taxon>
        <taxon>Dipodascales incertae sedis</taxon>
        <taxon>Nadsonia</taxon>
    </lineage>
</organism>
<evidence type="ECO:0000313" key="4">
    <source>
        <dbReference type="Proteomes" id="UP000095009"/>
    </source>
</evidence>
<feature type="compositionally biased region" description="Low complexity" evidence="1">
    <location>
        <begin position="104"/>
        <end position="115"/>
    </location>
</feature>
<gene>
    <name evidence="3" type="ORF">NADFUDRAFT_48526</name>
</gene>
<name>A0A1E3PSE8_9ASCO</name>
<dbReference type="EMBL" id="KV454406">
    <property type="protein sequence ID" value="ODQ67862.1"/>
    <property type="molecule type" value="Genomic_DNA"/>
</dbReference>
<reference evidence="3 4" key="1">
    <citation type="journal article" date="2016" name="Proc. Natl. Acad. Sci. U.S.A.">
        <title>Comparative genomics of biotechnologically important yeasts.</title>
        <authorList>
            <person name="Riley R."/>
            <person name="Haridas S."/>
            <person name="Wolfe K.H."/>
            <person name="Lopes M.R."/>
            <person name="Hittinger C.T."/>
            <person name="Goeker M."/>
            <person name="Salamov A.A."/>
            <person name="Wisecaver J.H."/>
            <person name="Long T.M."/>
            <person name="Calvey C.H."/>
            <person name="Aerts A.L."/>
            <person name="Barry K.W."/>
            <person name="Choi C."/>
            <person name="Clum A."/>
            <person name="Coughlan A.Y."/>
            <person name="Deshpande S."/>
            <person name="Douglass A.P."/>
            <person name="Hanson S.J."/>
            <person name="Klenk H.-P."/>
            <person name="LaButti K.M."/>
            <person name="Lapidus A."/>
            <person name="Lindquist E.A."/>
            <person name="Lipzen A.M."/>
            <person name="Meier-Kolthoff J.P."/>
            <person name="Ohm R.A."/>
            <person name="Otillar R.P."/>
            <person name="Pangilinan J.L."/>
            <person name="Peng Y."/>
            <person name="Rokas A."/>
            <person name="Rosa C.A."/>
            <person name="Scheuner C."/>
            <person name="Sibirny A.A."/>
            <person name="Slot J.C."/>
            <person name="Stielow J.B."/>
            <person name="Sun H."/>
            <person name="Kurtzman C.P."/>
            <person name="Blackwell M."/>
            <person name="Grigoriev I.V."/>
            <person name="Jeffries T.W."/>
        </authorList>
    </citation>
    <scope>NUCLEOTIDE SEQUENCE [LARGE SCALE GENOMIC DNA]</scope>
    <source>
        <strain evidence="3 4">DSM 6958</strain>
    </source>
</reference>
<feature type="compositionally biased region" description="Low complexity" evidence="1">
    <location>
        <begin position="539"/>
        <end position="564"/>
    </location>
</feature>
<evidence type="ECO:0000256" key="1">
    <source>
        <dbReference type="SAM" id="MobiDB-lite"/>
    </source>
</evidence>
<feature type="region of interest" description="Disordered" evidence="1">
    <location>
        <begin position="473"/>
        <end position="526"/>
    </location>
</feature>
<feature type="region of interest" description="Disordered" evidence="1">
    <location>
        <begin position="358"/>
        <end position="402"/>
    </location>
</feature>
<feature type="region of interest" description="Disordered" evidence="1">
    <location>
        <begin position="261"/>
        <end position="283"/>
    </location>
</feature>
<dbReference type="OrthoDB" id="5355528at2759"/>
<evidence type="ECO:0000313" key="3">
    <source>
        <dbReference type="EMBL" id="ODQ67862.1"/>
    </source>
</evidence>
<feature type="compositionally biased region" description="Low complexity" evidence="1">
    <location>
        <begin position="17"/>
        <end position="35"/>
    </location>
</feature>
<feature type="compositionally biased region" description="Basic and acidic residues" evidence="1">
    <location>
        <begin position="358"/>
        <end position="371"/>
    </location>
</feature>
<proteinExistence type="predicted"/>
<dbReference type="AlphaFoldDB" id="A0A1E3PSE8"/>
<dbReference type="Pfam" id="PF25909">
    <property type="entry name" value="zf-C2H2_AHC1"/>
    <property type="match status" value="1"/>
</dbReference>
<dbReference type="STRING" id="857566.A0A1E3PSE8"/>
<accession>A0A1E3PSE8</accession>
<feature type="region of interest" description="Disordered" evidence="1">
    <location>
        <begin position="1"/>
        <end position="151"/>
    </location>
</feature>
<feature type="compositionally biased region" description="Polar residues" evidence="1">
    <location>
        <begin position="372"/>
        <end position="382"/>
    </location>
</feature>
<sequence length="653" mass="72692">MTARTRQRSRAKRRTKGLSTTVSSTKKSKSTTTPFKPSPPRPLSTQTSVKRHKPHNSGPMLRKFPDISIYQAGFNSGNDHSHGHGQGHSHHSDLETTDATSATSPLSELSSPISSANTSEMEDNGRGEGWSHKGSNRAHSNMPSAKFPPTIISDSEEADLEVEHISEEARKRTLEEARRKREARLRRIIGHQFDLEILLKHRERRTIEQEMARVRTTIARLEHVILGQEGYAERTSSLSHENEANYDNYYSKQVVPVLSDSPAHKTRSTSLANNSLESKTAEHHPPICVSRRADGLLVKLVCPDCSRSNFTTAQGFLNHCRLAHGREFGSHSSAAAACGIELERQDEIGQKVQLAIKDRREMNNDKKKLENNSKGSPQQTMENNTPNNDNNIDDKDNSQTPDIDHLNEFIKRQKSPVDLINLAKNSHVHVPNAHILNDEELQQEFEVAKDRVISLKEQEAQVEKLYLDRQRGLPLPETPARTSFMKGKNKGKGCNNSSLLSPVPGELELSPISASTGEGQQPMPLELLSPMSKDISMAPISASPLTSPSPSPRLSATPFLLTSGSPPPPSTSSQRLRSLRDEGASIKKLNVPQQPQRPRQRQRRLPSDASPCRTRSKTRKTETSSENIPDIAVGNGRRKVMDKLSRFMPLSRF</sequence>
<feature type="compositionally biased region" description="Basic residues" evidence="1">
    <location>
        <begin position="1"/>
        <end position="16"/>
    </location>
</feature>
<protein>
    <recommendedName>
        <fullName evidence="2">AHC1-like C2H2 zinc-finger domain-containing protein</fullName>
    </recommendedName>
</protein>
<dbReference type="InterPro" id="IPR058706">
    <property type="entry name" value="zf-C2H2_AHC1-like"/>
</dbReference>
<keyword evidence="4" id="KW-1185">Reference proteome</keyword>
<evidence type="ECO:0000259" key="2">
    <source>
        <dbReference type="Pfam" id="PF25909"/>
    </source>
</evidence>
<feature type="region of interest" description="Disordered" evidence="1">
    <location>
        <begin position="538"/>
        <end position="630"/>
    </location>
</feature>
<feature type="compositionally biased region" description="Polar residues" evidence="1">
    <location>
        <begin position="268"/>
        <end position="278"/>
    </location>
</feature>
<dbReference type="Proteomes" id="UP000095009">
    <property type="component" value="Unassembled WGS sequence"/>
</dbReference>
<feature type="compositionally biased region" description="Basic and acidic residues" evidence="1">
    <location>
        <begin position="392"/>
        <end position="402"/>
    </location>
</feature>